<comment type="subcellular location">
    <subcellularLocation>
        <location evidence="1">Cell membrane</location>
        <topology evidence="1">Multi-pass membrane protein</topology>
    </subcellularLocation>
</comment>
<dbReference type="InterPro" id="IPR051605">
    <property type="entry name" value="CstA"/>
</dbReference>
<accession>D4H247</accession>
<evidence type="ECO:0000259" key="8">
    <source>
        <dbReference type="Pfam" id="PF02554"/>
    </source>
</evidence>
<keyword evidence="6 7" id="KW-0472">Membrane</keyword>
<evidence type="ECO:0000256" key="3">
    <source>
        <dbReference type="ARBA" id="ARBA00022475"/>
    </source>
</evidence>
<dbReference type="STRING" id="522772.Dacet_0220"/>
<feature type="transmembrane region" description="Helical" evidence="7">
    <location>
        <begin position="80"/>
        <end position="98"/>
    </location>
</feature>
<dbReference type="PANTHER" id="PTHR30252:SF4">
    <property type="entry name" value="CARBON STARVATION"/>
    <property type="match status" value="1"/>
</dbReference>
<dbReference type="RefSeq" id="WP_013009569.1">
    <property type="nucleotide sequence ID" value="NC_013943.1"/>
</dbReference>
<dbReference type="InterPro" id="IPR003706">
    <property type="entry name" value="CstA_N"/>
</dbReference>
<feature type="transmembrane region" description="Helical" evidence="7">
    <location>
        <begin position="411"/>
        <end position="429"/>
    </location>
</feature>
<feature type="transmembrane region" description="Helical" evidence="7">
    <location>
        <begin position="383"/>
        <end position="404"/>
    </location>
</feature>
<comment type="similarity">
    <text evidence="2">Belongs to the peptide transporter carbon starvation (CstA) (TC 2.A.114) family.</text>
</comment>
<dbReference type="PaxDb" id="522772-Dacet_0220"/>
<dbReference type="eggNOG" id="COG1966">
    <property type="taxonomic scope" value="Bacteria"/>
</dbReference>
<dbReference type="FunCoup" id="D4H247">
    <property type="interactions" value="129"/>
</dbReference>
<protein>
    <submittedName>
        <fullName evidence="9">Carbon starvation protein CstA</fullName>
    </submittedName>
</protein>
<name>D4H247_DENA2</name>
<dbReference type="InParanoid" id="D4H247"/>
<dbReference type="PANTHER" id="PTHR30252">
    <property type="entry name" value="INNER MEMBRANE PEPTIDE TRANSPORTER"/>
    <property type="match status" value="1"/>
</dbReference>
<dbReference type="HOGENOM" id="CLU_010531_3_1_0"/>
<feature type="transmembrane region" description="Helical" evidence="7">
    <location>
        <begin position="126"/>
        <end position="144"/>
    </location>
</feature>
<sequence length="475" mass="51477" precursor="true">MIIFFTSVALLVAGYFVYGAVVDRIFEPDETRPTPAVTHTDGVDFVEMKEWKIYLVQLLNIAGLGPIFGPILGALYGPSALLWIVFGTIFGGAVHDYFSGMLSIRSEGKSIPDVVGYNLGYFFKQFMRVLSVVLLLLVGVVFVLGPAKLLTNMTGISVPILVGIIFAYYFVATILPIDKIIGKVYPIFGAVLIFMAAGLIIALIAKGYHFFPEKTLANINPQKLPLWPLMFITIACGAISGFHATQSPLMARCLPNEKMGRKVFYGAMVGEGIIALVWATLGLSFYQNVEGLNAALAIGGPAYVVNEISTTLLGGFGGLLAVVGVIILPISSGDTAFRSARLIIADMLNFDQKPHLKRLMICVPLFIVGFLITKSNFGVIWRYFGWANQTLAAVVLWSAAAYLIKLGKFHWIASVPATFMTAVTVTYLAYAKIGFGLDIQISTYIGIVAAVVAVIAFFVAFRKRVSTEEAESITA</sequence>
<feature type="transmembrane region" description="Helical" evidence="7">
    <location>
        <begin position="225"/>
        <end position="242"/>
    </location>
</feature>
<feature type="domain" description="CstA N-terminal" evidence="8">
    <location>
        <begin position="154"/>
        <end position="277"/>
    </location>
</feature>
<keyword evidence="4 7" id="KW-0812">Transmembrane</keyword>
<feature type="domain" description="CstA N-terminal" evidence="8">
    <location>
        <begin position="295"/>
        <end position="426"/>
    </location>
</feature>
<evidence type="ECO:0000313" key="10">
    <source>
        <dbReference type="Proteomes" id="UP000002012"/>
    </source>
</evidence>
<dbReference type="GO" id="GO:0005886">
    <property type="term" value="C:plasma membrane"/>
    <property type="evidence" value="ECO:0007669"/>
    <property type="project" value="UniProtKB-SubCell"/>
</dbReference>
<gene>
    <name evidence="9" type="ordered locus">Dacet_0220</name>
</gene>
<keyword evidence="3" id="KW-1003">Cell membrane</keyword>
<dbReference type="KEGG" id="dap:Dacet_0220"/>
<evidence type="ECO:0000256" key="2">
    <source>
        <dbReference type="ARBA" id="ARBA00007755"/>
    </source>
</evidence>
<dbReference type="Proteomes" id="UP000002012">
    <property type="component" value="Chromosome"/>
</dbReference>
<feature type="transmembrane region" description="Helical" evidence="7">
    <location>
        <begin position="184"/>
        <end position="205"/>
    </location>
</feature>
<dbReference type="OrthoDB" id="9761224at2"/>
<evidence type="ECO:0000256" key="6">
    <source>
        <dbReference type="ARBA" id="ARBA00023136"/>
    </source>
</evidence>
<dbReference type="Pfam" id="PF02554">
    <property type="entry name" value="CstA"/>
    <property type="match status" value="3"/>
</dbReference>
<dbReference type="AlphaFoldDB" id="D4H247"/>
<evidence type="ECO:0000256" key="1">
    <source>
        <dbReference type="ARBA" id="ARBA00004651"/>
    </source>
</evidence>
<feature type="transmembrane region" description="Helical" evidence="7">
    <location>
        <begin position="263"/>
        <end position="286"/>
    </location>
</feature>
<feature type="transmembrane region" description="Helical" evidence="7">
    <location>
        <begin position="441"/>
        <end position="461"/>
    </location>
</feature>
<evidence type="ECO:0000256" key="7">
    <source>
        <dbReference type="SAM" id="Phobius"/>
    </source>
</evidence>
<feature type="transmembrane region" description="Helical" evidence="7">
    <location>
        <begin position="156"/>
        <end position="177"/>
    </location>
</feature>
<reference evidence="9 10" key="1">
    <citation type="journal article" date="2010" name="Stand. Genomic Sci.">
        <title>Complete genome sequence of Denitrovibrio acetiphilus type strain (N2460).</title>
        <authorList>
            <person name="Kiss H."/>
            <person name="Lang E."/>
            <person name="Lapidus A."/>
            <person name="Copeland A."/>
            <person name="Nolan M."/>
            <person name="Glavina Del Rio T."/>
            <person name="Chen F."/>
            <person name="Lucas S."/>
            <person name="Tice H."/>
            <person name="Cheng J.F."/>
            <person name="Han C."/>
            <person name="Goodwin L."/>
            <person name="Pitluck S."/>
            <person name="Liolios K."/>
            <person name="Pati A."/>
            <person name="Ivanova N."/>
            <person name="Mavromatis K."/>
            <person name="Chen A."/>
            <person name="Palaniappan K."/>
            <person name="Land M."/>
            <person name="Hauser L."/>
            <person name="Chang Y.J."/>
            <person name="Jeffries C.D."/>
            <person name="Detter J.C."/>
            <person name="Brettin T."/>
            <person name="Spring S."/>
            <person name="Rohde M."/>
            <person name="Goker M."/>
            <person name="Woyke T."/>
            <person name="Bristow J."/>
            <person name="Eisen J.A."/>
            <person name="Markowitz V."/>
            <person name="Hugenholtz P."/>
            <person name="Kyrpides N.C."/>
            <person name="Klenk H.P."/>
        </authorList>
    </citation>
    <scope>NUCLEOTIDE SEQUENCE [LARGE SCALE GENOMIC DNA]</scope>
    <source>
        <strain evidence="10">DSM 12809 / NBRC 114555 / N2460</strain>
    </source>
</reference>
<feature type="transmembrane region" description="Helical" evidence="7">
    <location>
        <begin position="312"/>
        <end position="337"/>
    </location>
</feature>
<feature type="domain" description="CstA N-terminal" evidence="8">
    <location>
        <begin position="1"/>
        <end position="149"/>
    </location>
</feature>
<dbReference type="GO" id="GO:0009267">
    <property type="term" value="P:cellular response to starvation"/>
    <property type="evidence" value="ECO:0007669"/>
    <property type="project" value="InterPro"/>
</dbReference>
<proteinExistence type="inferred from homology"/>
<evidence type="ECO:0000256" key="5">
    <source>
        <dbReference type="ARBA" id="ARBA00022989"/>
    </source>
</evidence>
<evidence type="ECO:0000313" key="9">
    <source>
        <dbReference type="EMBL" id="ADD67024.1"/>
    </source>
</evidence>
<feature type="transmembrane region" description="Helical" evidence="7">
    <location>
        <begin position="358"/>
        <end position="377"/>
    </location>
</feature>
<dbReference type="EMBL" id="CP001968">
    <property type="protein sequence ID" value="ADD67024.1"/>
    <property type="molecule type" value="Genomic_DNA"/>
</dbReference>
<organism evidence="9 10">
    <name type="scientific">Denitrovibrio acetiphilus (strain DSM 12809 / NBRC 114555 / N2460)</name>
    <dbReference type="NCBI Taxonomy" id="522772"/>
    <lineage>
        <taxon>Bacteria</taxon>
        <taxon>Pseudomonadati</taxon>
        <taxon>Deferribacterota</taxon>
        <taxon>Deferribacteres</taxon>
        <taxon>Deferribacterales</taxon>
        <taxon>Geovibrionaceae</taxon>
        <taxon>Denitrovibrio</taxon>
    </lineage>
</organism>
<keyword evidence="5 7" id="KW-1133">Transmembrane helix</keyword>
<keyword evidence="10" id="KW-1185">Reference proteome</keyword>
<evidence type="ECO:0000256" key="4">
    <source>
        <dbReference type="ARBA" id="ARBA00022692"/>
    </source>
</evidence>